<organism evidence="2 4">
    <name type="scientific">Bacteroides caccae</name>
    <dbReference type="NCBI Taxonomy" id="47678"/>
    <lineage>
        <taxon>Bacteria</taxon>
        <taxon>Pseudomonadati</taxon>
        <taxon>Bacteroidota</taxon>
        <taxon>Bacteroidia</taxon>
        <taxon>Bacteroidales</taxon>
        <taxon>Bacteroidaceae</taxon>
        <taxon>Bacteroides</taxon>
    </lineage>
</organism>
<dbReference type="Proteomes" id="UP000095657">
    <property type="component" value="Unassembled WGS sequence"/>
</dbReference>
<evidence type="ECO:0000256" key="1">
    <source>
        <dbReference type="SAM" id="Coils"/>
    </source>
</evidence>
<name>A0A174PM24_9BACE</name>
<dbReference type="EMBL" id="CZAI01000006">
    <property type="protein sequence ID" value="CUP62284.1"/>
    <property type="molecule type" value="Genomic_DNA"/>
</dbReference>
<evidence type="ECO:0000313" key="2">
    <source>
        <dbReference type="EMBL" id="CUP62284.1"/>
    </source>
</evidence>
<proteinExistence type="predicted"/>
<dbReference type="RefSeq" id="WP_004296530.1">
    <property type="nucleotide sequence ID" value="NZ_CABMOQ010000014.1"/>
</dbReference>
<dbReference type="GeneID" id="75111901"/>
<reference evidence="2 4" key="1">
    <citation type="submission" date="2015-09" db="EMBL/GenBank/DDBJ databases">
        <authorList>
            <consortium name="Pathogen Informatics"/>
        </authorList>
    </citation>
    <scope>NUCLEOTIDE SEQUENCE [LARGE SCALE GENOMIC DNA]</scope>
    <source>
        <strain evidence="2 4">2789STDY5834880</strain>
    </source>
</reference>
<evidence type="ECO:0000313" key="3">
    <source>
        <dbReference type="EMBL" id="KAA5494858.1"/>
    </source>
</evidence>
<sequence length="231" mass="27852">MLYTKVLDEYKIDYEEYLREREVDFFGMKDRYLKYIQTKGIDHFTFKPIKITTNTGHIYIIRYSFNAYWKHKFIPLIARCYRQPEGIYVVTCPSTIIKIGKNGAYIPHFFDRYRDRILKRKHGNKLDVIMKFFENEARFSVGAMIRYDKYPDNYIFVFDKFITLGSPLEDVNIFEMRTLISLDMLKEVQKDICNELVESNIKGLEEHIKDEDRNKDELLRTLLELPNYKEV</sequence>
<keyword evidence="1" id="KW-0175">Coiled coil</keyword>
<evidence type="ECO:0000313" key="4">
    <source>
        <dbReference type="Proteomes" id="UP000095657"/>
    </source>
</evidence>
<evidence type="ECO:0000313" key="5">
    <source>
        <dbReference type="Proteomes" id="UP000368418"/>
    </source>
</evidence>
<protein>
    <submittedName>
        <fullName evidence="2">Uncharacterized protein</fullName>
    </submittedName>
</protein>
<reference evidence="3 5" key="2">
    <citation type="journal article" date="2019" name="Nat. Med.">
        <title>A library of human gut bacterial isolates paired with longitudinal multiomics data enables mechanistic microbiome research.</title>
        <authorList>
            <person name="Poyet M."/>
            <person name="Groussin M."/>
            <person name="Gibbons S.M."/>
            <person name="Avila-Pacheco J."/>
            <person name="Jiang X."/>
            <person name="Kearney S.M."/>
            <person name="Perrotta A.R."/>
            <person name="Berdy B."/>
            <person name="Zhao S."/>
            <person name="Lieberman T.D."/>
            <person name="Swanson P.K."/>
            <person name="Smith M."/>
            <person name="Roesemann S."/>
            <person name="Alexander J.E."/>
            <person name="Rich S.A."/>
            <person name="Livny J."/>
            <person name="Vlamakis H."/>
            <person name="Clish C."/>
            <person name="Bullock K."/>
            <person name="Deik A."/>
            <person name="Scott J."/>
            <person name="Pierce K.A."/>
            <person name="Xavier R.J."/>
            <person name="Alm E.J."/>
        </authorList>
    </citation>
    <scope>NUCLEOTIDE SEQUENCE [LARGE SCALE GENOMIC DNA]</scope>
    <source>
        <strain evidence="3 5">BIOML-A19</strain>
    </source>
</reference>
<dbReference type="STRING" id="47678.ERS852494_02666"/>
<dbReference type="Proteomes" id="UP000368418">
    <property type="component" value="Unassembled WGS sequence"/>
</dbReference>
<accession>A0A174PM24</accession>
<dbReference type="EMBL" id="VVYD01000027">
    <property type="protein sequence ID" value="KAA5494858.1"/>
    <property type="molecule type" value="Genomic_DNA"/>
</dbReference>
<gene>
    <name evidence="2" type="ORF">ERS852494_02666</name>
    <name evidence="3" type="ORF">F2Y31_20125</name>
</gene>
<dbReference type="AlphaFoldDB" id="A0A174PM24"/>
<feature type="coiled-coil region" evidence="1">
    <location>
        <begin position="194"/>
        <end position="221"/>
    </location>
</feature>